<evidence type="ECO:0000256" key="5">
    <source>
        <dbReference type="SAM" id="SignalP"/>
    </source>
</evidence>
<accession>A0A318FLU4</accession>
<dbReference type="GO" id="GO:0009289">
    <property type="term" value="C:pilus"/>
    <property type="evidence" value="ECO:0007669"/>
    <property type="project" value="UniProtKB-SubCell"/>
</dbReference>
<evidence type="ECO:0000313" key="8">
    <source>
        <dbReference type="Proteomes" id="UP000247485"/>
    </source>
</evidence>
<evidence type="ECO:0000256" key="3">
    <source>
        <dbReference type="ARBA" id="ARBA00022729"/>
    </source>
</evidence>
<comment type="subcellular location">
    <subcellularLocation>
        <location evidence="1">Fimbrium</location>
    </subcellularLocation>
</comment>
<feature type="signal peptide" evidence="5">
    <location>
        <begin position="1"/>
        <end position="22"/>
    </location>
</feature>
<evidence type="ECO:0000256" key="2">
    <source>
        <dbReference type="ARBA" id="ARBA00006671"/>
    </source>
</evidence>
<dbReference type="InterPro" id="IPR008966">
    <property type="entry name" value="Adhesion_dom_sf"/>
</dbReference>
<name>A0A318FLU4_KLEOX</name>
<dbReference type="SUPFAM" id="SSF49401">
    <property type="entry name" value="Bacterial adhesins"/>
    <property type="match status" value="1"/>
</dbReference>
<keyword evidence="3 5" id="KW-0732">Signal</keyword>
<comment type="caution">
    <text evidence="7">The sequence shown here is derived from an EMBL/GenBank/DDBJ whole genome shotgun (WGS) entry which is preliminary data.</text>
</comment>
<evidence type="ECO:0000256" key="4">
    <source>
        <dbReference type="ARBA" id="ARBA00023263"/>
    </source>
</evidence>
<keyword evidence="4" id="KW-0281">Fimbrium</keyword>
<dbReference type="GO" id="GO:0043709">
    <property type="term" value="P:cell adhesion involved in single-species biofilm formation"/>
    <property type="evidence" value="ECO:0007669"/>
    <property type="project" value="TreeGrafter"/>
</dbReference>
<dbReference type="Pfam" id="PF00419">
    <property type="entry name" value="Fimbrial"/>
    <property type="match status" value="1"/>
</dbReference>
<reference evidence="7 8" key="1">
    <citation type="submission" date="2018-05" db="EMBL/GenBank/DDBJ databases">
        <title>Freshwater and sediment microbial communities from various areas in North America, analyzing microbe dynamics in response to fracking.</title>
        <authorList>
            <person name="Lamendella R."/>
        </authorList>
    </citation>
    <scope>NUCLEOTIDE SEQUENCE [LARGE SCALE GENOMIC DNA]</scope>
    <source>
        <strain evidence="7 8">67</strain>
    </source>
</reference>
<sequence length="180" mass="18593">MKTNVKTLATILALSASCSLVAMSHADNSIKFTGTVSDTTCTATIDNGVSAIEMGTVSVADLKANTYSAAKNFSFTLTDCPTDAGALTKARITFGGEADTFNSDYFKNQAPTSPAPATNVAVAIFDNAGVIQKNNTEGSDIDISSGEATVPFTVKMAKSGGSDPTKGPVLTTVTYNVTYY</sequence>
<dbReference type="Gene3D" id="2.60.40.1090">
    <property type="entry name" value="Fimbrial-type adhesion domain"/>
    <property type="match status" value="1"/>
</dbReference>
<evidence type="ECO:0000313" key="7">
    <source>
        <dbReference type="EMBL" id="PXW44500.1"/>
    </source>
</evidence>
<dbReference type="RefSeq" id="WP_110274553.1">
    <property type="nucleotide sequence ID" value="NZ_QJJG01000009.1"/>
</dbReference>
<dbReference type="InterPro" id="IPR036937">
    <property type="entry name" value="Adhesion_dom_fimbrial_sf"/>
</dbReference>
<dbReference type="InterPro" id="IPR000259">
    <property type="entry name" value="Adhesion_dom_fimbrial"/>
</dbReference>
<dbReference type="AlphaFoldDB" id="A0A318FLU4"/>
<feature type="chain" id="PRO_5016388552" evidence="5">
    <location>
        <begin position="23"/>
        <end position="180"/>
    </location>
</feature>
<feature type="domain" description="Fimbrial-type adhesion" evidence="6">
    <location>
        <begin position="30"/>
        <end position="179"/>
    </location>
</feature>
<dbReference type="PROSITE" id="PS51257">
    <property type="entry name" value="PROKAR_LIPOPROTEIN"/>
    <property type="match status" value="1"/>
</dbReference>
<comment type="similarity">
    <text evidence="2">Belongs to the fimbrial protein family.</text>
</comment>
<dbReference type="PANTHER" id="PTHR33420">
    <property type="entry name" value="FIMBRIAL SUBUNIT ELFA-RELATED"/>
    <property type="match status" value="1"/>
</dbReference>
<gene>
    <name evidence="7" type="ORF">DET57_109185</name>
</gene>
<proteinExistence type="inferred from homology"/>
<evidence type="ECO:0000259" key="6">
    <source>
        <dbReference type="Pfam" id="PF00419"/>
    </source>
</evidence>
<dbReference type="PANTHER" id="PTHR33420:SF3">
    <property type="entry name" value="FIMBRIAL SUBUNIT ELFA"/>
    <property type="match status" value="1"/>
</dbReference>
<dbReference type="InterPro" id="IPR050263">
    <property type="entry name" value="Bact_Fimbrial_Adh_Pro"/>
</dbReference>
<organism evidence="7 8">
    <name type="scientific">Klebsiella oxytoca</name>
    <dbReference type="NCBI Taxonomy" id="571"/>
    <lineage>
        <taxon>Bacteria</taxon>
        <taxon>Pseudomonadati</taxon>
        <taxon>Pseudomonadota</taxon>
        <taxon>Gammaproteobacteria</taxon>
        <taxon>Enterobacterales</taxon>
        <taxon>Enterobacteriaceae</taxon>
        <taxon>Klebsiella/Raoultella group</taxon>
        <taxon>Klebsiella</taxon>
    </lineage>
</organism>
<evidence type="ECO:0000256" key="1">
    <source>
        <dbReference type="ARBA" id="ARBA00004561"/>
    </source>
</evidence>
<protein>
    <submittedName>
        <fullName evidence="7">Type 1 fimbria pilin</fullName>
    </submittedName>
</protein>
<dbReference type="EMBL" id="QJJG01000009">
    <property type="protein sequence ID" value="PXW44500.1"/>
    <property type="molecule type" value="Genomic_DNA"/>
</dbReference>
<dbReference type="Proteomes" id="UP000247485">
    <property type="component" value="Unassembled WGS sequence"/>
</dbReference>